<dbReference type="AlphaFoldDB" id="A0A1I5JSK3"/>
<proteinExistence type="predicted"/>
<evidence type="ECO:0008006" key="4">
    <source>
        <dbReference type="Google" id="ProtNLM"/>
    </source>
</evidence>
<keyword evidence="1" id="KW-0732">Signal</keyword>
<dbReference type="Proteomes" id="UP000199236">
    <property type="component" value="Unassembled WGS sequence"/>
</dbReference>
<name>A0A1I5JSK3_9HYPH</name>
<keyword evidence="3" id="KW-1185">Reference proteome</keyword>
<evidence type="ECO:0000313" key="3">
    <source>
        <dbReference type="Proteomes" id="UP000199236"/>
    </source>
</evidence>
<dbReference type="RefSeq" id="WP_090074744.1">
    <property type="nucleotide sequence ID" value="NZ_FOVR01000012.1"/>
</dbReference>
<feature type="signal peptide" evidence="1">
    <location>
        <begin position="1"/>
        <end position="24"/>
    </location>
</feature>
<evidence type="ECO:0000256" key="1">
    <source>
        <dbReference type="SAM" id="SignalP"/>
    </source>
</evidence>
<evidence type="ECO:0000313" key="2">
    <source>
        <dbReference type="EMBL" id="SFO75483.1"/>
    </source>
</evidence>
<accession>A0A1I5JSK3</accession>
<dbReference type="PROSITE" id="PS51257">
    <property type="entry name" value="PROKAR_LIPOPROTEIN"/>
    <property type="match status" value="1"/>
</dbReference>
<reference evidence="2 3" key="1">
    <citation type="submission" date="2016-10" db="EMBL/GenBank/DDBJ databases">
        <authorList>
            <person name="de Groot N.N."/>
        </authorList>
    </citation>
    <scope>NUCLEOTIDE SEQUENCE [LARGE SCALE GENOMIC DNA]</scope>
    <source>
        <strain evidence="2 3">CGMCC 1.9157</strain>
    </source>
</reference>
<feature type="chain" id="PRO_5011607341" description="Beta-barrel assembly machine subunit BamF" evidence="1">
    <location>
        <begin position="25"/>
        <end position="123"/>
    </location>
</feature>
<dbReference type="EMBL" id="FOVR01000012">
    <property type="protein sequence ID" value="SFO75483.1"/>
    <property type="molecule type" value="Genomic_DNA"/>
</dbReference>
<gene>
    <name evidence="2" type="ORF">SAMN04488056_11255</name>
</gene>
<protein>
    <recommendedName>
        <fullName evidence="4">Beta-barrel assembly machine subunit BamF</fullName>
    </recommendedName>
</protein>
<sequence>MNEKIGLALSASLVLFLAGCSATHSDLASGELTDTNDVYAASTPDAANAQAGEISNAQASTIARVPFAPSQLGYSLDLLNEGPDTTDYPTITNLKDKDPSLLAPEERKKLEEELLQLNARAKQ</sequence>
<organism evidence="2 3">
    <name type="scientific">Cohaesibacter marisflavi</name>
    <dbReference type="NCBI Taxonomy" id="655353"/>
    <lineage>
        <taxon>Bacteria</taxon>
        <taxon>Pseudomonadati</taxon>
        <taxon>Pseudomonadota</taxon>
        <taxon>Alphaproteobacteria</taxon>
        <taxon>Hyphomicrobiales</taxon>
        <taxon>Cohaesibacteraceae</taxon>
    </lineage>
</organism>